<organism evidence="1 2">
    <name type="scientific">Leadbettera azotonutricia (strain ATCC BAA-888 / DSM 13862 / ZAS-9)</name>
    <name type="common">Treponema azotonutricium</name>
    <dbReference type="NCBI Taxonomy" id="545695"/>
    <lineage>
        <taxon>Bacteria</taxon>
        <taxon>Pseudomonadati</taxon>
        <taxon>Spirochaetota</taxon>
        <taxon>Spirochaetia</taxon>
        <taxon>Spirochaetales</taxon>
        <taxon>Breznakiellaceae</taxon>
        <taxon>Leadbettera</taxon>
    </lineage>
</organism>
<sequence length="204" mass="22509">MNVMPKLYYQGHGSFRISASDGRVIYVDPYAGDGYTLPADIVLITHQHSDHNKIELVTQKDGCRVITNVEALAGGKHNSFDINGIHIEAVEAKNLIHNPRKCVGYIISLDGISLYASGDTSMTKQMESFAERKLDYALFPCDGVVNMSLKMGSKCAKMVGAKHNIPIHLKPRALFNRKRADKWDAPNKLIIEPGQEIILSSAGE</sequence>
<evidence type="ECO:0008006" key="3">
    <source>
        <dbReference type="Google" id="ProtNLM"/>
    </source>
</evidence>
<dbReference type="PANTHER" id="PTHR43546:SF3">
    <property type="entry name" value="UPF0173 METAL-DEPENDENT HYDROLASE MJ1163"/>
    <property type="match status" value="1"/>
</dbReference>
<reference evidence="1 2" key="2">
    <citation type="journal article" date="2011" name="ISME J.">
        <title>RNA-seq reveals cooperative metabolic interactions between two termite-gut spirochete species in co-culture.</title>
        <authorList>
            <person name="Rosenthal A.Z."/>
            <person name="Matson E.G."/>
            <person name="Eldar A."/>
            <person name="Leadbetter J.R."/>
        </authorList>
    </citation>
    <scope>NUCLEOTIDE SEQUENCE [LARGE SCALE GENOMIC DNA]</scope>
    <source>
        <strain evidence="2">ATCC BAA-888 / DSM 13862 / ZAS-9</strain>
    </source>
</reference>
<name>F5YC97_LEAAZ</name>
<dbReference type="PANTHER" id="PTHR43546">
    <property type="entry name" value="UPF0173 METAL-DEPENDENT HYDROLASE MJ1163-RELATED"/>
    <property type="match status" value="1"/>
</dbReference>
<evidence type="ECO:0000313" key="2">
    <source>
        <dbReference type="Proteomes" id="UP000009222"/>
    </source>
</evidence>
<dbReference type="Proteomes" id="UP000009222">
    <property type="component" value="Chromosome"/>
</dbReference>
<dbReference type="HOGENOM" id="CLU_070010_2_0_12"/>
<dbReference type="eggNOG" id="COG2220">
    <property type="taxonomic scope" value="Bacteria"/>
</dbReference>
<dbReference type="InterPro" id="IPR036866">
    <property type="entry name" value="RibonucZ/Hydroxyglut_hydro"/>
</dbReference>
<proteinExistence type="predicted"/>
<dbReference type="InParanoid" id="F5YC97"/>
<dbReference type="RefSeq" id="WP_015711475.1">
    <property type="nucleotide sequence ID" value="NC_015577.1"/>
</dbReference>
<gene>
    <name evidence="1" type="ordered locus">TREAZ_0474</name>
</gene>
<dbReference type="SUPFAM" id="SSF56281">
    <property type="entry name" value="Metallo-hydrolase/oxidoreductase"/>
    <property type="match status" value="1"/>
</dbReference>
<evidence type="ECO:0000313" key="1">
    <source>
        <dbReference type="EMBL" id="AEF80873.1"/>
    </source>
</evidence>
<accession>F5YC97</accession>
<dbReference type="EMBL" id="CP001841">
    <property type="protein sequence ID" value="AEF80873.1"/>
    <property type="molecule type" value="Genomic_DNA"/>
</dbReference>
<dbReference type="FunCoup" id="F5YC97">
    <property type="interactions" value="31"/>
</dbReference>
<dbReference type="KEGG" id="taz:TREAZ_0474"/>
<dbReference type="AlphaFoldDB" id="F5YC97"/>
<dbReference type="Gene3D" id="3.60.15.10">
    <property type="entry name" value="Ribonuclease Z/Hydroxyacylglutathione hydrolase-like"/>
    <property type="match status" value="1"/>
</dbReference>
<dbReference type="InterPro" id="IPR050114">
    <property type="entry name" value="UPF0173_UPF0282_UlaG_hydrolase"/>
</dbReference>
<dbReference type="Pfam" id="PF13483">
    <property type="entry name" value="Lactamase_B_3"/>
    <property type="match status" value="1"/>
</dbReference>
<protein>
    <recommendedName>
        <fullName evidence="3">MBL fold metallo-hydrolase</fullName>
    </recommendedName>
</protein>
<keyword evidence="2" id="KW-1185">Reference proteome</keyword>
<reference evidence="2" key="1">
    <citation type="submission" date="2009-12" db="EMBL/GenBank/DDBJ databases">
        <title>Complete sequence of Treponema azotonutricium strain ZAS-9.</title>
        <authorList>
            <person name="Tetu S.G."/>
            <person name="Matson E."/>
            <person name="Ren Q."/>
            <person name="Seshadri R."/>
            <person name="Elbourne L."/>
            <person name="Hassan K.A."/>
            <person name="Durkin A."/>
            <person name="Radune D."/>
            <person name="Mohamoud Y."/>
            <person name="Shay R."/>
            <person name="Jin S."/>
            <person name="Zhang X."/>
            <person name="Lucey K."/>
            <person name="Ballor N.R."/>
            <person name="Ottesen E."/>
            <person name="Rosenthal R."/>
            <person name="Allen A."/>
            <person name="Leadbetter J.R."/>
            <person name="Paulsen I.T."/>
        </authorList>
    </citation>
    <scope>NUCLEOTIDE SEQUENCE [LARGE SCALE GENOMIC DNA]</scope>
    <source>
        <strain evidence="2">ATCC BAA-888 / DSM 13862 / ZAS-9</strain>
    </source>
</reference>